<feature type="region of interest" description="Disordered" evidence="1">
    <location>
        <begin position="1"/>
        <end position="50"/>
    </location>
</feature>
<reference evidence="2" key="1">
    <citation type="submission" date="2011-12" db="EMBL/GenBank/DDBJ databases">
        <title>Complete nucleotide sequence of Streptomyces circular plasmid pCQ4.</title>
        <authorList>
            <person name="Cheng Q."/>
            <person name="Tian X."/>
            <person name="Qin Z."/>
        </authorList>
    </citation>
    <scope>NUCLEOTIDE SEQUENCE</scope>
    <source>
        <strain evidence="2">W75</strain>
        <plasmid evidence="2">pCQ4</plasmid>
    </source>
</reference>
<feature type="region of interest" description="Disordered" evidence="1">
    <location>
        <begin position="135"/>
        <end position="159"/>
    </location>
</feature>
<evidence type="ECO:0000256" key="1">
    <source>
        <dbReference type="SAM" id="MobiDB-lite"/>
    </source>
</evidence>
<protein>
    <submittedName>
        <fullName evidence="2">Uncharacterized protein</fullName>
    </submittedName>
</protein>
<feature type="compositionally biased region" description="Low complexity" evidence="1">
    <location>
        <begin position="23"/>
        <end position="37"/>
    </location>
</feature>
<dbReference type="EMBL" id="JQ340175">
    <property type="protein sequence ID" value="AFH75224.1"/>
    <property type="molecule type" value="Genomic_DNA"/>
</dbReference>
<evidence type="ECO:0000313" key="2">
    <source>
        <dbReference type="EMBL" id="AFH75224.1"/>
    </source>
</evidence>
<accession>I0CEL1</accession>
<name>I0CEL1_9ACTN</name>
<organism evidence="2">
    <name type="scientific">Streptomyces sp. W75</name>
    <dbReference type="NCBI Taxonomy" id="1170711"/>
    <lineage>
        <taxon>Bacteria</taxon>
        <taxon>Bacillati</taxon>
        <taxon>Actinomycetota</taxon>
        <taxon>Actinomycetes</taxon>
        <taxon>Kitasatosporales</taxon>
        <taxon>Streptomycetaceae</taxon>
        <taxon>Streptomyces</taxon>
    </lineage>
</organism>
<gene>
    <name evidence="2" type="ORF">pCQ4.99c</name>
</gene>
<dbReference type="AlphaFoldDB" id="I0CEL1"/>
<keyword evidence="2" id="KW-0614">Plasmid</keyword>
<geneLocation type="plasmid" evidence="2">
    <name>pCQ4</name>
</geneLocation>
<proteinExistence type="predicted"/>
<sequence>MRDWFKQATQPPAPPPMEETGVTNTPTRRPTTPTSQRRPSKGHRPMARYSYDKRIASHVVAAADKLRADDPVLAESLDKISAPGGWQLLRPPATAGGRPNLAIWTPVSVRTQLMDASPDLAADVDEGFAAYLAGRFTPDKPPRGRLSQGATEDRKNLNVRPDPELVQQINDSADARAEELGWKPTPGVIALAWLRHKYGL</sequence>